<dbReference type="Proteomes" id="UP000193642">
    <property type="component" value="Unassembled WGS sequence"/>
</dbReference>
<dbReference type="EMBL" id="MCGO01000040">
    <property type="protein sequence ID" value="ORY39349.1"/>
    <property type="molecule type" value="Genomic_DNA"/>
</dbReference>
<evidence type="ECO:0000313" key="4">
    <source>
        <dbReference type="Proteomes" id="UP000193642"/>
    </source>
</evidence>
<sequence length="171" mass="18336">MAVLHRLGVAGLRRTGGAGDLGVDIRGSLVLGGRGRVAVPLLGQCKCESTKVGPATIREFEGVLQREAVYSKESKEAAAAFIGVVASRKGFSSAAVDVFRTSRFALLLLTLDVDVRVPASTATVSLSLNQQARKNWPLLSAPELLLPSKDMEGNFWRSTLLWDGKRNFCPP</sequence>
<organism evidence="3 4">
    <name type="scientific">Rhizoclosmatium globosum</name>
    <dbReference type="NCBI Taxonomy" id="329046"/>
    <lineage>
        <taxon>Eukaryota</taxon>
        <taxon>Fungi</taxon>
        <taxon>Fungi incertae sedis</taxon>
        <taxon>Chytridiomycota</taxon>
        <taxon>Chytridiomycota incertae sedis</taxon>
        <taxon>Chytridiomycetes</taxon>
        <taxon>Chytridiales</taxon>
        <taxon>Chytriomycetaceae</taxon>
        <taxon>Rhizoclosmatium</taxon>
    </lineage>
</organism>
<dbReference type="Pfam" id="PF10356">
    <property type="entry name" value="RRG7"/>
    <property type="match status" value="1"/>
</dbReference>
<dbReference type="AlphaFoldDB" id="A0A1Y2BX54"/>
<dbReference type="Gene3D" id="3.40.1350.10">
    <property type="match status" value="1"/>
</dbReference>
<comment type="caution">
    <text evidence="3">The sequence shown here is derived from an EMBL/GenBank/DDBJ whole genome shotgun (WGS) entry which is preliminary data.</text>
</comment>
<dbReference type="PANTHER" id="PTHR28133">
    <property type="entry name" value="REQUIRED FOR RESPIRATORY GROWTH PROTEIN 7, MITOCHONDRIAL"/>
    <property type="match status" value="1"/>
</dbReference>
<proteinExistence type="predicted"/>
<name>A0A1Y2BX54_9FUNG</name>
<protein>
    <submittedName>
        <fullName evidence="3">Uncharacterized protein</fullName>
    </submittedName>
</protein>
<dbReference type="OrthoDB" id="2157489at2759"/>
<dbReference type="PANTHER" id="PTHR28133:SF1">
    <property type="entry name" value="REQUIRED FOR RESPIRATORY GROWTH PROTEIN 7, MITOCHONDRIAL"/>
    <property type="match status" value="1"/>
</dbReference>
<dbReference type="GO" id="GO:0005739">
    <property type="term" value="C:mitochondrion"/>
    <property type="evidence" value="ECO:0007669"/>
    <property type="project" value="UniProtKB-SubCell"/>
</dbReference>
<dbReference type="GO" id="GO:0003676">
    <property type="term" value="F:nucleic acid binding"/>
    <property type="evidence" value="ECO:0007669"/>
    <property type="project" value="InterPro"/>
</dbReference>
<evidence type="ECO:0000256" key="1">
    <source>
        <dbReference type="ARBA" id="ARBA00004173"/>
    </source>
</evidence>
<reference evidence="3 4" key="1">
    <citation type="submission" date="2016-07" db="EMBL/GenBank/DDBJ databases">
        <title>Pervasive Adenine N6-methylation of Active Genes in Fungi.</title>
        <authorList>
            <consortium name="DOE Joint Genome Institute"/>
            <person name="Mondo S.J."/>
            <person name="Dannebaum R.O."/>
            <person name="Kuo R.C."/>
            <person name="Labutti K."/>
            <person name="Haridas S."/>
            <person name="Kuo A."/>
            <person name="Salamov A."/>
            <person name="Ahrendt S.R."/>
            <person name="Lipzen A."/>
            <person name="Sullivan W."/>
            <person name="Andreopoulos W.B."/>
            <person name="Clum A."/>
            <person name="Lindquist E."/>
            <person name="Daum C."/>
            <person name="Ramamoorthy G.K."/>
            <person name="Gryganskyi A."/>
            <person name="Culley D."/>
            <person name="Magnuson J.K."/>
            <person name="James T.Y."/>
            <person name="O'Malley M.A."/>
            <person name="Stajich J.E."/>
            <person name="Spatafora J.W."/>
            <person name="Visel A."/>
            <person name="Grigoriev I.V."/>
        </authorList>
    </citation>
    <scope>NUCLEOTIDE SEQUENCE [LARGE SCALE GENOMIC DNA]</scope>
    <source>
        <strain evidence="3 4">JEL800</strain>
    </source>
</reference>
<evidence type="ECO:0000256" key="2">
    <source>
        <dbReference type="ARBA" id="ARBA00023128"/>
    </source>
</evidence>
<evidence type="ECO:0000313" key="3">
    <source>
        <dbReference type="EMBL" id="ORY39349.1"/>
    </source>
</evidence>
<accession>A0A1Y2BX54</accession>
<keyword evidence="4" id="KW-1185">Reference proteome</keyword>
<gene>
    <name evidence="3" type="ORF">BCR33DRAFT_720182</name>
</gene>
<dbReference type="InterPro" id="IPR011856">
    <property type="entry name" value="tRNA_endonuc-like_dom_sf"/>
</dbReference>
<keyword evidence="2" id="KW-0496">Mitochondrion</keyword>
<comment type="subcellular location">
    <subcellularLocation>
        <location evidence="1">Mitochondrion</location>
    </subcellularLocation>
</comment>
<dbReference type="InterPro" id="IPR018828">
    <property type="entry name" value="RRG7"/>
</dbReference>